<dbReference type="CDD" id="cd17933">
    <property type="entry name" value="DEXSc_RecD-like"/>
    <property type="match status" value="1"/>
</dbReference>
<dbReference type="GO" id="GO:0005524">
    <property type="term" value="F:ATP binding"/>
    <property type="evidence" value="ECO:0007669"/>
    <property type="project" value="UniProtKB-KW"/>
</dbReference>
<dbReference type="InterPro" id="IPR027785">
    <property type="entry name" value="UvrD-like_helicase_C"/>
</dbReference>
<keyword evidence="7" id="KW-0347">Helicase</keyword>
<dbReference type="RefSeq" id="XP_030624448.1">
    <property type="nucleotide sequence ID" value="XM_030768588.1"/>
</dbReference>
<dbReference type="GO" id="GO:2000042">
    <property type="term" value="P:negative regulation of double-strand break repair via homologous recombination"/>
    <property type="evidence" value="ECO:0007669"/>
    <property type="project" value="TreeGrafter"/>
</dbReference>
<keyword evidence="6" id="KW-1185">Reference proteome</keyword>
<dbReference type="InterPro" id="IPR058839">
    <property type="entry name" value="WHD_HELB"/>
</dbReference>
<evidence type="ECO:0000256" key="3">
    <source>
        <dbReference type="SAM" id="MobiDB-lite"/>
    </source>
</evidence>
<evidence type="ECO:0000313" key="7">
    <source>
        <dbReference type="RefSeq" id="XP_030624448.1"/>
    </source>
</evidence>
<dbReference type="CTD" id="92797"/>
<keyword evidence="2" id="KW-0067">ATP-binding</keyword>
<dbReference type="GeneID" id="115807523"/>
<evidence type="ECO:0000256" key="1">
    <source>
        <dbReference type="ARBA" id="ARBA00022741"/>
    </source>
</evidence>
<evidence type="ECO:0000259" key="5">
    <source>
        <dbReference type="Pfam" id="PF25894"/>
    </source>
</evidence>
<reference evidence="7" key="1">
    <citation type="submission" date="2025-08" db="UniProtKB">
        <authorList>
            <consortium name="RefSeq"/>
        </authorList>
    </citation>
    <scope>IDENTIFICATION</scope>
</reference>
<dbReference type="Gene3D" id="2.30.30.940">
    <property type="match status" value="1"/>
</dbReference>
<evidence type="ECO:0000259" key="4">
    <source>
        <dbReference type="Pfam" id="PF13538"/>
    </source>
</evidence>
<dbReference type="AlphaFoldDB" id="A0A6J2UXN6"/>
<dbReference type="PANTHER" id="PTHR43788">
    <property type="entry name" value="DNA2/NAM7 HELICASE FAMILY MEMBER"/>
    <property type="match status" value="1"/>
</dbReference>
<dbReference type="Pfam" id="PF13604">
    <property type="entry name" value="AAA_30"/>
    <property type="match status" value="1"/>
</dbReference>
<dbReference type="Gene3D" id="3.40.50.300">
    <property type="entry name" value="P-loop containing nucleotide triphosphate hydrolases"/>
    <property type="match status" value="2"/>
</dbReference>
<keyword evidence="1" id="KW-0547">Nucleotide-binding</keyword>
<dbReference type="InterPro" id="IPR050534">
    <property type="entry name" value="Coronavir_polyprotein_1ab"/>
</dbReference>
<organism evidence="6 7">
    <name type="scientific">Chanos chanos</name>
    <name type="common">Milkfish</name>
    <name type="synonym">Mugil chanos</name>
    <dbReference type="NCBI Taxonomy" id="29144"/>
    <lineage>
        <taxon>Eukaryota</taxon>
        <taxon>Metazoa</taxon>
        <taxon>Chordata</taxon>
        <taxon>Craniata</taxon>
        <taxon>Vertebrata</taxon>
        <taxon>Euteleostomi</taxon>
        <taxon>Actinopterygii</taxon>
        <taxon>Neopterygii</taxon>
        <taxon>Teleostei</taxon>
        <taxon>Ostariophysi</taxon>
        <taxon>Gonorynchiformes</taxon>
        <taxon>Chanidae</taxon>
        <taxon>Chanos</taxon>
    </lineage>
</organism>
<dbReference type="CDD" id="cd18809">
    <property type="entry name" value="SF1_C_RecD"/>
    <property type="match status" value="1"/>
</dbReference>
<sequence>MQRINSVFGDITLVGYILPERNDRQKKEAEDSEIEDEEEENQPEFLDMKEMSTVMSGGLMFQSSISPRNEVNFLRENGETHRVEGRFALCDPWWKITCRARIYKHKLVLRSYPRYELRHNLGGDGRSLVSLFLKACGVAPDFVTQFMEWLPVERHIDLTDLLDTLDEFEAAREEHAAVAVQLKSLISASVAGIHVQVASLYPNVMTYLPTLLPGQFQRIIGRESSGLSEATVTAQAPAQRQEDPELLYKLEELIKTDVWKLGFNHIMLKEFRMIRTEAKLNAFEDCGLFQKIPDLQRNALLIYKNLKEYCGGTGSTYIELEGLVKRGKLEEPDVWNAVDFLRKQGVIVLEKRRIALRNLDTYERGIASCLRTLLEGEPWNICLDVREVLRSAQEQRMMAKACKETTDIKDDSSQNDLGPPLHSGTQFDQDHNPVELDPDQVCAAKMMCANPLTVISGKGGCGKTTVVSVVFKAAMQQQSHNREEIHSAYCDDENDEATKKAPVEVLLTAPTGRAAALLTKRTSFTAYTMHQVLWNFMCAKKSADWKPDDWKFSSVRVLVVDEGSLVCVQILHSILTILTQYAQLKKFIILGDVRQLPSIEPGNTLQDLYSGLSTIHWATEMRTNHRAESELIVQNAGLISEMGMKRFHPLNFDAFVDLNDPEGIMPTADKSFILVTLPHHYEDYDLQRAIETLLKTAPGLKDDRTSQFVAFRRKECALINEICCKHYSGHTTKTWKNALHFQPGDKVCCTKNGYVTDKTKESKLDYTAAFEQREDKGAFDVMGQDTKEQKERLCNGEIFFIKEDVTEVGVTRGKRRYLTLDDGSGREVTALFRELKRECRLQHAWARTIHTFQGSEAETIVYVLGGGRAQTWRHIYTAVTRGQKRVYVVANKDGLKEAIERKAVPRKTRLSAYVSQLLPKPYLKEEDLFSQPTCNQSFTGTPPKPTSACQARPTPEPHMSPKTTSQARRGLWTEEIGQDVRTAEASVLNSHTNPGSPVYNADDPNAGQNVRG</sequence>
<accession>A0A6J2UXN6</accession>
<protein>
    <submittedName>
        <fullName evidence="7">DNA helicase B</fullName>
    </submittedName>
</protein>
<dbReference type="GO" id="GO:0017116">
    <property type="term" value="F:single-stranded DNA helicase activity"/>
    <property type="evidence" value="ECO:0007669"/>
    <property type="project" value="TreeGrafter"/>
</dbReference>
<gene>
    <name evidence="7" type="primary">helb</name>
</gene>
<feature type="compositionally biased region" description="Acidic residues" evidence="3">
    <location>
        <begin position="30"/>
        <end position="42"/>
    </location>
</feature>
<feature type="region of interest" description="Disordered" evidence="3">
    <location>
        <begin position="404"/>
        <end position="433"/>
    </location>
</feature>
<dbReference type="InterPro" id="IPR027417">
    <property type="entry name" value="P-loop_NTPase"/>
</dbReference>
<evidence type="ECO:0000256" key="2">
    <source>
        <dbReference type="ARBA" id="ARBA00022840"/>
    </source>
</evidence>
<dbReference type="Proteomes" id="UP000504632">
    <property type="component" value="Chromosome 1"/>
</dbReference>
<evidence type="ECO:0000313" key="6">
    <source>
        <dbReference type="Proteomes" id="UP000504632"/>
    </source>
</evidence>
<dbReference type="Pfam" id="PF13538">
    <property type="entry name" value="UvrD_C_2"/>
    <property type="match status" value="1"/>
</dbReference>
<feature type="region of interest" description="Disordered" evidence="3">
    <location>
        <begin position="933"/>
        <end position="1012"/>
    </location>
</feature>
<feature type="region of interest" description="Disordered" evidence="3">
    <location>
        <begin position="22"/>
        <end position="43"/>
    </location>
</feature>
<dbReference type="PANTHER" id="PTHR43788:SF6">
    <property type="entry name" value="DNA HELICASE B"/>
    <property type="match status" value="1"/>
</dbReference>
<name>A0A6J2UXN6_CHACN</name>
<dbReference type="FunCoup" id="A0A6J2UXN6">
    <property type="interactions" value="733"/>
</dbReference>
<dbReference type="InParanoid" id="A0A6J2UXN6"/>
<dbReference type="SUPFAM" id="SSF52540">
    <property type="entry name" value="P-loop containing nucleoside triphosphate hydrolases"/>
    <property type="match status" value="2"/>
</dbReference>
<keyword evidence="7" id="KW-0378">Hydrolase</keyword>
<proteinExistence type="predicted"/>
<dbReference type="Pfam" id="PF25894">
    <property type="entry name" value="WHD_HELB"/>
    <property type="match status" value="1"/>
</dbReference>
<dbReference type="OrthoDB" id="416437at2759"/>
<feature type="domain" description="UvrD-like helicase C-terminal" evidence="4">
    <location>
        <begin position="843"/>
        <end position="889"/>
    </location>
</feature>
<feature type="domain" description="DNA helicase B winged helix" evidence="5">
    <location>
        <begin position="250"/>
        <end position="356"/>
    </location>
</feature>